<dbReference type="Gene3D" id="3.30.450.20">
    <property type="entry name" value="PAS domain"/>
    <property type="match status" value="3"/>
</dbReference>
<dbReference type="CDD" id="cd00130">
    <property type="entry name" value="PAS"/>
    <property type="match status" value="2"/>
</dbReference>
<evidence type="ECO:0000256" key="3">
    <source>
        <dbReference type="SAM" id="Phobius"/>
    </source>
</evidence>
<dbReference type="Proteomes" id="UP000266313">
    <property type="component" value="Chromosome"/>
</dbReference>
<dbReference type="Pfam" id="PF00990">
    <property type="entry name" value="GGDEF"/>
    <property type="match status" value="1"/>
</dbReference>
<reference evidence="7 8" key="1">
    <citation type="submission" date="2016-12" db="EMBL/GenBank/DDBJ databases">
        <title>Genome sequencing of Methylocaldum marinum.</title>
        <authorList>
            <person name="Takeuchi M."/>
            <person name="Kamagata Y."/>
            <person name="Hiraoka S."/>
            <person name="Oshima K."/>
            <person name="Hattori M."/>
            <person name="Iwasaki W."/>
        </authorList>
    </citation>
    <scope>NUCLEOTIDE SEQUENCE [LARGE SCALE GENOMIC DNA]</scope>
    <source>
        <strain evidence="7 8">S8</strain>
    </source>
</reference>
<dbReference type="EMBL" id="AP017928">
    <property type="protein sequence ID" value="BBA32528.1"/>
    <property type="molecule type" value="Genomic_DNA"/>
</dbReference>
<dbReference type="SUPFAM" id="SSF55785">
    <property type="entry name" value="PYP-like sensor domain (PAS domain)"/>
    <property type="match status" value="3"/>
</dbReference>
<dbReference type="RefSeq" id="WP_119628306.1">
    <property type="nucleotide sequence ID" value="NZ_AP017928.1"/>
</dbReference>
<keyword evidence="8" id="KW-1185">Reference proteome</keyword>
<dbReference type="SMART" id="SM00091">
    <property type="entry name" value="PAS"/>
    <property type="match status" value="4"/>
</dbReference>
<dbReference type="GO" id="GO:0003824">
    <property type="term" value="F:catalytic activity"/>
    <property type="evidence" value="ECO:0007669"/>
    <property type="project" value="UniProtKB-ARBA"/>
</dbReference>
<proteinExistence type="predicted"/>
<dbReference type="AlphaFoldDB" id="A0A250KLU5"/>
<dbReference type="NCBIfam" id="TIGR00254">
    <property type="entry name" value="GGDEF"/>
    <property type="match status" value="1"/>
</dbReference>
<dbReference type="GO" id="GO:0006355">
    <property type="term" value="P:regulation of DNA-templated transcription"/>
    <property type="evidence" value="ECO:0007669"/>
    <property type="project" value="InterPro"/>
</dbReference>
<dbReference type="Gene3D" id="3.30.70.270">
    <property type="match status" value="1"/>
</dbReference>
<dbReference type="InterPro" id="IPR052155">
    <property type="entry name" value="Biofilm_reg_signaling"/>
</dbReference>
<dbReference type="InterPro" id="IPR029787">
    <property type="entry name" value="Nucleotide_cyclase"/>
</dbReference>
<dbReference type="KEGG" id="mmai:sS8_0563"/>
<dbReference type="InterPro" id="IPR000160">
    <property type="entry name" value="GGDEF_dom"/>
</dbReference>
<dbReference type="Pfam" id="PF08448">
    <property type="entry name" value="PAS_4"/>
    <property type="match status" value="1"/>
</dbReference>
<gene>
    <name evidence="7" type="ORF">sS8_0563</name>
</gene>
<dbReference type="SMART" id="SM00052">
    <property type="entry name" value="EAL"/>
    <property type="match status" value="1"/>
</dbReference>
<organism evidence="7 8">
    <name type="scientific">Methylocaldum marinum</name>
    <dbReference type="NCBI Taxonomy" id="1432792"/>
    <lineage>
        <taxon>Bacteria</taxon>
        <taxon>Pseudomonadati</taxon>
        <taxon>Pseudomonadota</taxon>
        <taxon>Gammaproteobacteria</taxon>
        <taxon>Methylococcales</taxon>
        <taxon>Methylococcaceae</taxon>
        <taxon>Methylocaldum</taxon>
    </lineage>
</organism>
<feature type="domain" description="GGDEF" evidence="6">
    <location>
        <begin position="729"/>
        <end position="861"/>
    </location>
</feature>
<feature type="domain" description="PAS" evidence="4">
    <location>
        <begin position="454"/>
        <end position="498"/>
    </location>
</feature>
<dbReference type="FunFam" id="3.30.70.270:FF:000001">
    <property type="entry name" value="Diguanylate cyclase domain protein"/>
    <property type="match status" value="1"/>
</dbReference>
<feature type="region of interest" description="Disordered" evidence="2">
    <location>
        <begin position="182"/>
        <end position="205"/>
    </location>
</feature>
<dbReference type="InterPro" id="IPR013656">
    <property type="entry name" value="PAS_4"/>
</dbReference>
<dbReference type="InterPro" id="IPR000014">
    <property type="entry name" value="PAS"/>
</dbReference>
<dbReference type="SMART" id="SM00267">
    <property type="entry name" value="GGDEF"/>
    <property type="match status" value="1"/>
</dbReference>
<dbReference type="NCBIfam" id="TIGR00229">
    <property type="entry name" value="sensory_box"/>
    <property type="match status" value="2"/>
</dbReference>
<dbReference type="PROSITE" id="PS50887">
    <property type="entry name" value="GGDEF"/>
    <property type="match status" value="1"/>
</dbReference>
<evidence type="ECO:0000259" key="6">
    <source>
        <dbReference type="PROSITE" id="PS50887"/>
    </source>
</evidence>
<keyword evidence="3" id="KW-1133">Transmembrane helix</keyword>
<evidence type="ECO:0000313" key="8">
    <source>
        <dbReference type="Proteomes" id="UP000266313"/>
    </source>
</evidence>
<accession>A0A250KLU5</accession>
<protein>
    <submittedName>
        <fullName evidence="7">Uncharacterized protein</fullName>
    </submittedName>
</protein>
<comment type="cofactor">
    <cofactor evidence="1">
        <name>Mg(2+)</name>
        <dbReference type="ChEBI" id="CHEBI:18420"/>
    </cofactor>
</comment>
<feature type="transmembrane region" description="Helical" evidence="3">
    <location>
        <begin position="144"/>
        <end position="167"/>
    </location>
</feature>
<dbReference type="PANTHER" id="PTHR44757">
    <property type="entry name" value="DIGUANYLATE CYCLASE DGCP"/>
    <property type="match status" value="1"/>
</dbReference>
<keyword evidence="3" id="KW-0472">Membrane</keyword>
<dbReference type="Gene3D" id="3.20.20.450">
    <property type="entry name" value="EAL domain"/>
    <property type="match status" value="1"/>
</dbReference>
<dbReference type="PROSITE" id="PS50883">
    <property type="entry name" value="EAL"/>
    <property type="match status" value="1"/>
</dbReference>
<evidence type="ECO:0000256" key="2">
    <source>
        <dbReference type="SAM" id="MobiDB-lite"/>
    </source>
</evidence>
<name>A0A250KLU5_9GAMM</name>
<dbReference type="Pfam" id="PF00989">
    <property type="entry name" value="PAS"/>
    <property type="match status" value="2"/>
</dbReference>
<dbReference type="InterPro" id="IPR013767">
    <property type="entry name" value="PAS_fold"/>
</dbReference>
<dbReference type="SUPFAM" id="SSF141868">
    <property type="entry name" value="EAL domain-like"/>
    <property type="match status" value="1"/>
</dbReference>
<dbReference type="InterPro" id="IPR035919">
    <property type="entry name" value="EAL_sf"/>
</dbReference>
<sequence length="1130" mass="124737">MIGRHLKLAWLILNLALLVTIGAALGVGARAVVTESARELEWQAQQIRQFASAALEWSRGNMKQLHTWLEPLPVGSSFSKLEIRKKSGTVLDIRYRAPAGAPFWASALPPLADAVPELPLNSKNSLVLKLVPAPSRAASQLAEALYPALASGVGAILIANLFFWMYLRRIAMGRMEQTHWEKSVSPRLASEPKAPRGTTLSRSDGAPAECFERFPEAIVVCDAERRVSYANASAQALFRHTPAIEPGGAVFELIAPWDRSRFEEALEIREESEEGEEGEARIVRIQALTALGGIRPLDVAISPPATVGTELILSLRDASTAQSVENSLELRDQLLDMLSQGLAIVSPRDHGEILYCNRTFRNLLRLGVSPGGTTLPSVLAQGAEDGAVRNIQAAVEDIEPLDLSLSWRSGDHPTAKLALRLAPLATEPAGSPSLAVILHDRTEEAVALDRIETELARYRTILEEMPLGLCIADGEGKALFLNARLAELTGKTRSQLVNSAVEEWLPWDAKARGRVQYGELTGFLSGAGQTLRVSTLLLQKTAGKDLYAYLFDDITVFRQQIQTAAEEAERLQLTLDSIAEGIITTNKDGFIQYLNPLARRLTGLEGHDCVGMPIAKVLYLLDEKKRRPLADPVLRAIRIGKTVKFRHDVLLVCDGKPELAVDVSATPIFDRKQALIGGVVVIKDVSEQRSLTRQMKMRASRDPLTGLVNRRELLSLLESLQYEVDEYHRQHSLCYMDLDKFKIVNDTCGHPAGDELLRQISHLMGQCLRTQDVLARIGGDEFCALLPNTKADDARGVAERIRETVKSFRFTWDGKYFELGISIGIVELAQGIGVEENLSAADKACYVAKERGRDLVHVSAGREPEFGKTTLAPWNERLLEAMEHDYFRFAVRQAQFLHGNARSAPSFHEVLLQLCEPEQTPIVASAFMPNARRLDLVAVIERWAISKLFATRPQFSGPDGRSHVYSIPLSAVTLAENSFVPFLLELSEGYGVPSSSICFEIAENDLVQNYSVVRHFMSKCREHGYRFCLNQFGGGFSSFAYIRNLPLDFLKIDDCLTHRIEIDHLDEAIVSAIQNIAERMDIRTIAQDVNTPSLLERLRNLGVHYAQGAAVESSTARPGVPAQGVDARCT</sequence>
<dbReference type="InterPro" id="IPR001633">
    <property type="entry name" value="EAL_dom"/>
</dbReference>
<dbReference type="OrthoDB" id="9787514at2"/>
<dbReference type="Pfam" id="PF00563">
    <property type="entry name" value="EAL"/>
    <property type="match status" value="1"/>
</dbReference>
<feature type="domain" description="PAS" evidence="4">
    <location>
        <begin position="567"/>
        <end position="640"/>
    </location>
</feature>
<keyword evidence="3" id="KW-0812">Transmembrane</keyword>
<evidence type="ECO:0000256" key="1">
    <source>
        <dbReference type="ARBA" id="ARBA00001946"/>
    </source>
</evidence>
<dbReference type="PROSITE" id="PS50112">
    <property type="entry name" value="PAS"/>
    <property type="match status" value="2"/>
</dbReference>
<dbReference type="InterPro" id="IPR035965">
    <property type="entry name" value="PAS-like_dom_sf"/>
</dbReference>
<dbReference type="InterPro" id="IPR043128">
    <property type="entry name" value="Rev_trsase/Diguanyl_cyclase"/>
</dbReference>
<evidence type="ECO:0000313" key="7">
    <source>
        <dbReference type="EMBL" id="BBA32528.1"/>
    </source>
</evidence>
<evidence type="ECO:0000259" key="5">
    <source>
        <dbReference type="PROSITE" id="PS50883"/>
    </source>
</evidence>
<feature type="domain" description="EAL" evidence="5">
    <location>
        <begin position="871"/>
        <end position="1128"/>
    </location>
</feature>
<evidence type="ECO:0000259" key="4">
    <source>
        <dbReference type="PROSITE" id="PS50112"/>
    </source>
</evidence>
<dbReference type="CDD" id="cd01948">
    <property type="entry name" value="EAL"/>
    <property type="match status" value="1"/>
</dbReference>
<dbReference type="SUPFAM" id="SSF55073">
    <property type="entry name" value="Nucleotide cyclase"/>
    <property type="match status" value="1"/>
</dbReference>
<dbReference type="PANTHER" id="PTHR44757:SF4">
    <property type="entry name" value="DIGUANYLATE CYCLASE DGCE-RELATED"/>
    <property type="match status" value="1"/>
</dbReference>
<dbReference type="CDD" id="cd01949">
    <property type="entry name" value="GGDEF"/>
    <property type="match status" value="1"/>
</dbReference>